<organism evidence="4">
    <name type="scientific">marine metagenome</name>
    <dbReference type="NCBI Taxonomy" id="408172"/>
    <lineage>
        <taxon>unclassified sequences</taxon>
        <taxon>metagenomes</taxon>
        <taxon>ecological metagenomes</taxon>
    </lineage>
</organism>
<accession>A0A382K5T9</accession>
<keyword evidence="1" id="KW-0560">Oxidoreductase</keyword>
<dbReference type="EMBL" id="UINC01078822">
    <property type="protein sequence ID" value="SVC20264.1"/>
    <property type="molecule type" value="Genomic_DNA"/>
</dbReference>
<protein>
    <submittedName>
        <fullName evidence="4">Uncharacterized protein</fullName>
    </submittedName>
</protein>
<dbReference type="Gene3D" id="3.90.180.10">
    <property type="entry name" value="Medium-chain alcohol dehydrogenases, catalytic domain"/>
    <property type="match status" value="1"/>
</dbReference>
<dbReference type="SUPFAM" id="SSF50129">
    <property type="entry name" value="GroES-like"/>
    <property type="match status" value="1"/>
</dbReference>
<feature type="non-terminal residue" evidence="4">
    <location>
        <position position="225"/>
    </location>
</feature>
<reference evidence="4" key="1">
    <citation type="submission" date="2018-05" db="EMBL/GenBank/DDBJ databases">
        <authorList>
            <person name="Lanie J.A."/>
            <person name="Ng W.-L."/>
            <person name="Kazmierczak K.M."/>
            <person name="Andrzejewski T.M."/>
            <person name="Davidsen T.M."/>
            <person name="Wayne K.J."/>
            <person name="Tettelin H."/>
            <person name="Glass J.I."/>
            <person name="Rusch D."/>
            <person name="Podicherti R."/>
            <person name="Tsui H.-C.T."/>
            <person name="Winkler M.E."/>
        </authorList>
    </citation>
    <scope>NUCLEOTIDE SEQUENCE</scope>
</reference>
<proteinExistence type="predicted"/>
<evidence type="ECO:0000259" key="2">
    <source>
        <dbReference type="Pfam" id="PF00107"/>
    </source>
</evidence>
<dbReference type="PANTHER" id="PTHR43401">
    <property type="entry name" value="L-THREONINE 3-DEHYDROGENASE"/>
    <property type="match status" value="1"/>
</dbReference>
<feature type="domain" description="Alcohol dehydrogenase-like C-terminal" evidence="2">
    <location>
        <begin position="146"/>
        <end position="224"/>
    </location>
</feature>
<dbReference type="AlphaFoldDB" id="A0A382K5T9"/>
<gene>
    <name evidence="4" type="ORF">METZ01_LOCUS273118</name>
</gene>
<dbReference type="Pfam" id="PF00107">
    <property type="entry name" value="ADH_zinc_N"/>
    <property type="match status" value="1"/>
</dbReference>
<evidence type="ECO:0000256" key="1">
    <source>
        <dbReference type="ARBA" id="ARBA00023002"/>
    </source>
</evidence>
<evidence type="ECO:0000313" key="4">
    <source>
        <dbReference type="EMBL" id="SVC20264.1"/>
    </source>
</evidence>
<sequence>VKSARLVEARRWELLDLPIPEPTPGKMLVHLQRTAICGTDKPAWMGLDATYPMEPGRSGHEGMGKVIACPSGRYAEGERVLLYGFDRGLFQEYTLASDNGGCIRLPADGDPDVLLMSQLFGTVLHAFYKLGNIIGQDVVVIGQGSVGQMFNAALRNLGARRIIGVDPLAHRRALASKMGATHSLEPGEGLREQVLAIIGGQLPHMVVEAVGLEATFHTAADLVRR</sequence>
<dbReference type="PANTHER" id="PTHR43401:SF2">
    <property type="entry name" value="L-THREONINE 3-DEHYDROGENASE"/>
    <property type="match status" value="1"/>
</dbReference>
<dbReference type="InterPro" id="IPR013154">
    <property type="entry name" value="ADH-like_N"/>
</dbReference>
<feature type="non-terminal residue" evidence="4">
    <location>
        <position position="1"/>
    </location>
</feature>
<dbReference type="GO" id="GO:0016491">
    <property type="term" value="F:oxidoreductase activity"/>
    <property type="evidence" value="ECO:0007669"/>
    <property type="project" value="UniProtKB-KW"/>
</dbReference>
<feature type="domain" description="Alcohol dehydrogenase-like N-terminal" evidence="3">
    <location>
        <begin position="24"/>
        <end position="106"/>
    </location>
</feature>
<dbReference type="InterPro" id="IPR036291">
    <property type="entry name" value="NAD(P)-bd_dom_sf"/>
</dbReference>
<dbReference type="InterPro" id="IPR011032">
    <property type="entry name" value="GroES-like_sf"/>
</dbReference>
<dbReference type="Pfam" id="PF08240">
    <property type="entry name" value="ADH_N"/>
    <property type="match status" value="1"/>
</dbReference>
<dbReference type="InterPro" id="IPR013149">
    <property type="entry name" value="ADH-like_C"/>
</dbReference>
<name>A0A382K5T9_9ZZZZ</name>
<dbReference type="InterPro" id="IPR050129">
    <property type="entry name" value="Zn_alcohol_dh"/>
</dbReference>
<dbReference type="SUPFAM" id="SSF51735">
    <property type="entry name" value="NAD(P)-binding Rossmann-fold domains"/>
    <property type="match status" value="1"/>
</dbReference>
<evidence type="ECO:0000259" key="3">
    <source>
        <dbReference type="Pfam" id="PF08240"/>
    </source>
</evidence>
<dbReference type="Gene3D" id="3.40.50.720">
    <property type="entry name" value="NAD(P)-binding Rossmann-like Domain"/>
    <property type="match status" value="1"/>
</dbReference>